<keyword evidence="9" id="KW-0187">Copper transport</keyword>
<keyword evidence="4" id="KW-0813">Transport</keyword>
<accession>T1JC88</accession>
<feature type="transmembrane region" description="Helical" evidence="17">
    <location>
        <begin position="626"/>
        <end position="644"/>
    </location>
</feature>
<comment type="subcellular location">
    <subcellularLocation>
        <location evidence="1">Golgi apparatus</location>
        <location evidence="1">trans-Golgi network membrane</location>
        <topology evidence="1">Multi-pass membrane protein</topology>
    </subcellularLocation>
    <subcellularLocation>
        <location evidence="17">Membrane</location>
    </subcellularLocation>
</comment>
<dbReference type="InterPro" id="IPR008250">
    <property type="entry name" value="ATPase_P-typ_transduc_dom_A_sf"/>
</dbReference>
<dbReference type="OMA" id="DHMMESK"/>
<keyword evidence="10 17" id="KW-0067">ATP-binding</keyword>
<evidence type="ECO:0000313" key="19">
    <source>
        <dbReference type="EnsemblMetazoa" id="SMAR011398-PA"/>
    </source>
</evidence>
<keyword evidence="15" id="KW-0406">Ion transport</keyword>
<dbReference type="GO" id="GO:0005802">
    <property type="term" value="C:trans-Golgi network"/>
    <property type="evidence" value="ECO:0007669"/>
    <property type="project" value="UniProtKB-ARBA"/>
</dbReference>
<dbReference type="SFLD" id="SFLDF00027">
    <property type="entry name" value="p-type_atpase"/>
    <property type="match status" value="1"/>
</dbReference>
<feature type="transmembrane region" description="Helical" evidence="17">
    <location>
        <begin position="1294"/>
        <end position="1316"/>
    </location>
</feature>
<dbReference type="InterPro" id="IPR036163">
    <property type="entry name" value="HMA_dom_sf"/>
</dbReference>
<dbReference type="InterPro" id="IPR059000">
    <property type="entry name" value="ATPase_P-type_domA"/>
</dbReference>
<evidence type="ECO:0000256" key="9">
    <source>
        <dbReference type="ARBA" id="ARBA00022796"/>
    </source>
</evidence>
<reference evidence="20" key="1">
    <citation type="submission" date="2011-05" db="EMBL/GenBank/DDBJ databases">
        <authorList>
            <person name="Richards S.R."/>
            <person name="Qu J."/>
            <person name="Jiang H."/>
            <person name="Jhangiani S.N."/>
            <person name="Agravi P."/>
            <person name="Goodspeed R."/>
            <person name="Gross S."/>
            <person name="Mandapat C."/>
            <person name="Jackson L."/>
            <person name="Mathew T."/>
            <person name="Pu L."/>
            <person name="Thornton R."/>
            <person name="Saada N."/>
            <person name="Wilczek-Boney K.B."/>
            <person name="Lee S."/>
            <person name="Kovar C."/>
            <person name="Wu Y."/>
            <person name="Scherer S.E."/>
            <person name="Worley K.C."/>
            <person name="Muzny D.M."/>
            <person name="Gibbs R."/>
        </authorList>
    </citation>
    <scope>NUCLEOTIDE SEQUENCE</scope>
    <source>
        <strain evidence="20">Brora</strain>
    </source>
</reference>
<sequence length="1429" mass="156874">MNITIIRIDGLSQSNLNKIEETLLNEPGVVGVRTLEFNLSYWQYHMKFHNRIIHVLSRANNQLFRFSFLINQIVTPTALSLISDYKQPREENTTHRMWSKSYKKGRRSDDGYQLLSASQESLVSLENGEAEITYNESVTTPESLCTNVKQMGHKAEMKSNSGMAQQVVYDVHGMTCQSCVNNIKKQVLPSAGVINIDISLEDETAIVKFDPTATNSEKIRQIMDDMGFEVKLKNNDDGQMRKICKLHIEGMTCQSCVKNIESNLSNRPGILSIRVNLEQKEGVIEYDPSVTKESTLRDLIDDMGFEVEIKNENSIVTERLRINGMTCQSCVKNIEQCVSELNGVQRIVVTLESKSAVVELDESKIKIEDIIERIDDMGFECGEFEKQIGHPMLNGTRKHYSRSPSVTIVGLSSMGQKGVEKCFLHVRGMTCASCVAAIERNVKKIEGVQNILISLMAQKAEVKFDSELVSPPQLANAITELGFPSTIVENEGCDGEMEMRIKGMTCSSCVYNIESNLKKHNGVISANVALATATGKVKFDPEIIGPRDLLKAVNDLGFEASLLTDHSKGSAFLDQKEEIAKWRHSFLINLIFGLPAMVVMTYYMTVEMVTGDQDCCIIPGLNWENLILFLLATPVQFVGGRHFYVQAYKSISHGSANMDVLVVLATSVSYIYSLGALISTMALQMNSSPHTFFDTPPMLFVFISLGRWLENVAKGKTSEALAKLMSLQATEATLVTLGKGMQVVSERQIDVELVQRGDTLKVLPGAKIPVDGRVIFGTSMADESLITGESMPVFKKPESQVISGSINQNGMLLIKATHIGKDTTLAQIVKLVQEAQTSKAPIQQLADKIASYFVPMVVIVSLLTMIGWASVGYYDIDLIKEYFHPSHGSHETHFTNHEIIFQLAFRFAITVLSIACPCSLGLATPTAVMVGTGVGAQNGILIKGAEALEMAHKVKTVVFDKTGTITHGEPTMTRICILVDETVCTLSEILAVVGTAEANSEHPIANAITKFAKKILRTETMGTCSNFQSIPGCGLKCEVSNIEGMLQSAKKVDGLMNMENANHLKLLKNEESIEGVVVDSSLKSRSPARTNATINNQPEGPAKYEVLIGNREWMMRNGISVEDDINEVMEENEEKGQTAVLCAINGVLIAILAVADTVKSEAHLTVYTLKKKGMDVILLTGDNKKTATAIARQVGISRVFAEVLPSHKVAKIAQLQMKGHKVAMVGDGVNDSPALAKADVGIAIATGTDVAVEAADVVLIRLMKQSCILQNDLLDVVGCLHLSRKTVWRIRLNFLFASIYNLIGIPVAAGVFIPIGFSLQPWMGSAAMALSSVSVVCSSLFLKFYKKPTREKLETNEYLASLRSKSTALDMDDISVHRGEDDNIGMGSKNSLFKSSSFSRILGWTPQQSVEGHHLLKGVDENDLERDKI</sequence>
<dbReference type="FunFam" id="3.30.70.100:FF:000001">
    <property type="entry name" value="ATPase copper transporting beta"/>
    <property type="match status" value="5"/>
</dbReference>
<keyword evidence="14" id="KW-0186">Copper</keyword>
<keyword evidence="6 17" id="KW-0479">Metal-binding</keyword>
<dbReference type="Pfam" id="PF00702">
    <property type="entry name" value="Hydrolase"/>
    <property type="match status" value="1"/>
</dbReference>
<dbReference type="EnsemblMetazoa" id="SMAR011398-RA">
    <property type="protein sequence ID" value="SMAR011398-PA"/>
    <property type="gene ID" value="SMAR011398"/>
</dbReference>
<dbReference type="SUPFAM" id="SSF81665">
    <property type="entry name" value="Calcium ATPase, transmembrane domain M"/>
    <property type="match status" value="1"/>
</dbReference>
<dbReference type="FunFam" id="3.40.50.1000:FF:000333">
    <property type="entry name" value="Copper-transporting ATPase 2"/>
    <property type="match status" value="1"/>
</dbReference>
<dbReference type="Gene3D" id="3.40.50.1000">
    <property type="entry name" value="HAD superfamily/HAD-like"/>
    <property type="match status" value="1"/>
</dbReference>
<feature type="domain" description="HMA" evidence="18">
    <location>
        <begin position="420"/>
        <end position="486"/>
    </location>
</feature>
<dbReference type="PANTHER" id="PTHR43520">
    <property type="entry name" value="ATP7, ISOFORM B"/>
    <property type="match status" value="1"/>
</dbReference>
<evidence type="ECO:0000256" key="16">
    <source>
        <dbReference type="ARBA" id="ARBA00023136"/>
    </source>
</evidence>
<evidence type="ECO:0000259" key="18">
    <source>
        <dbReference type="PROSITE" id="PS50846"/>
    </source>
</evidence>
<dbReference type="SUPFAM" id="SSF56784">
    <property type="entry name" value="HAD-like"/>
    <property type="match status" value="1"/>
</dbReference>
<keyword evidence="5 17" id="KW-0812">Transmembrane</keyword>
<keyword evidence="8 17" id="KW-0547">Nucleotide-binding</keyword>
<dbReference type="PROSITE" id="PS00154">
    <property type="entry name" value="ATPASE_E1_E2"/>
    <property type="match status" value="1"/>
</dbReference>
<keyword evidence="11" id="KW-0460">Magnesium</keyword>
<dbReference type="PROSITE" id="PS01047">
    <property type="entry name" value="HMA_1"/>
    <property type="match status" value="5"/>
</dbReference>
<keyword evidence="7" id="KW-0677">Repeat</keyword>
<feature type="transmembrane region" description="Helical" evidence="17">
    <location>
        <begin position="586"/>
        <end position="606"/>
    </location>
</feature>
<dbReference type="Proteomes" id="UP000014500">
    <property type="component" value="Unassembled WGS sequence"/>
</dbReference>
<evidence type="ECO:0000256" key="11">
    <source>
        <dbReference type="ARBA" id="ARBA00022842"/>
    </source>
</evidence>
<dbReference type="GO" id="GO:0005507">
    <property type="term" value="F:copper ion binding"/>
    <property type="evidence" value="ECO:0007669"/>
    <property type="project" value="InterPro"/>
</dbReference>
<reference evidence="19" key="2">
    <citation type="submission" date="2015-02" db="UniProtKB">
        <authorList>
            <consortium name="EnsemblMetazoa"/>
        </authorList>
    </citation>
    <scope>IDENTIFICATION</scope>
</reference>
<dbReference type="NCBIfam" id="TIGR01494">
    <property type="entry name" value="ATPase_P-type"/>
    <property type="match status" value="2"/>
</dbReference>
<feature type="domain" description="HMA" evidence="18">
    <location>
        <begin position="242"/>
        <end position="308"/>
    </location>
</feature>
<dbReference type="GO" id="GO:0016020">
    <property type="term" value="C:membrane"/>
    <property type="evidence" value="ECO:0007669"/>
    <property type="project" value="UniProtKB-SubCell"/>
</dbReference>
<dbReference type="InterPro" id="IPR023298">
    <property type="entry name" value="ATPase_P-typ_TM_dom_sf"/>
</dbReference>
<dbReference type="InterPro" id="IPR023214">
    <property type="entry name" value="HAD_sf"/>
</dbReference>
<evidence type="ECO:0000256" key="13">
    <source>
        <dbReference type="ARBA" id="ARBA00022989"/>
    </source>
</evidence>
<dbReference type="SUPFAM" id="SSF81653">
    <property type="entry name" value="Calcium ATPase, transduction domain A"/>
    <property type="match status" value="1"/>
</dbReference>
<dbReference type="InterPro" id="IPR017969">
    <property type="entry name" value="Heavy-metal-associated_CS"/>
</dbReference>
<keyword evidence="20" id="KW-1185">Reference proteome</keyword>
<dbReference type="InterPro" id="IPR001757">
    <property type="entry name" value="P_typ_ATPase"/>
</dbReference>
<dbReference type="InterPro" id="IPR036412">
    <property type="entry name" value="HAD-like_sf"/>
</dbReference>
<dbReference type="PRINTS" id="PR00119">
    <property type="entry name" value="CATATPASE"/>
</dbReference>
<feature type="transmembrane region" description="Helical" evidence="17">
    <location>
        <begin position="849"/>
        <end position="871"/>
    </location>
</feature>
<dbReference type="GO" id="GO:0055070">
    <property type="term" value="P:copper ion homeostasis"/>
    <property type="evidence" value="ECO:0007669"/>
    <property type="project" value="TreeGrafter"/>
</dbReference>
<feature type="transmembrane region" description="Helical" evidence="17">
    <location>
        <begin position="656"/>
        <end position="678"/>
    </location>
</feature>
<dbReference type="InterPro" id="IPR006121">
    <property type="entry name" value="HMA_dom"/>
</dbReference>
<evidence type="ECO:0000256" key="7">
    <source>
        <dbReference type="ARBA" id="ARBA00022737"/>
    </source>
</evidence>
<dbReference type="GO" id="GO:0005524">
    <property type="term" value="F:ATP binding"/>
    <property type="evidence" value="ECO:0007669"/>
    <property type="project" value="UniProtKB-UniRule"/>
</dbReference>
<dbReference type="PRINTS" id="PR00942">
    <property type="entry name" value="CUATPASEI"/>
</dbReference>
<evidence type="ECO:0000256" key="10">
    <source>
        <dbReference type="ARBA" id="ARBA00022840"/>
    </source>
</evidence>
<dbReference type="InterPro" id="IPR006122">
    <property type="entry name" value="HMA_Cu_ion-bd"/>
</dbReference>
<dbReference type="CDD" id="cd00371">
    <property type="entry name" value="HMA"/>
    <property type="match status" value="5"/>
</dbReference>
<keyword evidence="16 17" id="KW-0472">Membrane</keyword>
<evidence type="ECO:0000256" key="1">
    <source>
        <dbReference type="ARBA" id="ARBA00004166"/>
    </source>
</evidence>
<evidence type="ECO:0000256" key="4">
    <source>
        <dbReference type="ARBA" id="ARBA00022448"/>
    </source>
</evidence>
<dbReference type="PANTHER" id="PTHR43520:SF8">
    <property type="entry name" value="P-TYPE CU(+) TRANSPORTER"/>
    <property type="match status" value="1"/>
</dbReference>
<dbReference type="GO" id="GO:0140581">
    <property type="term" value="F:P-type monovalent copper transporter activity"/>
    <property type="evidence" value="ECO:0007669"/>
    <property type="project" value="UniProtKB-EC"/>
</dbReference>
<proteinExistence type="inferred from homology"/>
<dbReference type="InterPro" id="IPR027256">
    <property type="entry name" value="P-typ_ATPase_IB"/>
</dbReference>
<feature type="domain" description="HMA" evidence="18">
    <location>
        <begin position="316"/>
        <end position="382"/>
    </location>
</feature>
<dbReference type="FunFam" id="3.40.1110.10:FF:000023">
    <property type="entry name" value="Copper-transporting ATPase 1, putative"/>
    <property type="match status" value="1"/>
</dbReference>
<feature type="domain" description="HMA" evidence="18">
    <location>
        <begin position="165"/>
        <end position="231"/>
    </location>
</feature>
<keyword evidence="12" id="KW-1278">Translocase</keyword>
<dbReference type="Gene3D" id="3.30.70.100">
    <property type="match status" value="5"/>
</dbReference>
<dbReference type="GO" id="GO:0043682">
    <property type="term" value="F:P-type divalent copper transporter activity"/>
    <property type="evidence" value="ECO:0007669"/>
    <property type="project" value="TreeGrafter"/>
</dbReference>
<dbReference type="NCBIfam" id="TIGR01525">
    <property type="entry name" value="ATPase-IB_hvy"/>
    <property type="match status" value="1"/>
</dbReference>
<dbReference type="InterPro" id="IPR044492">
    <property type="entry name" value="P_typ_ATPase_HD_dom"/>
</dbReference>
<evidence type="ECO:0000256" key="2">
    <source>
        <dbReference type="ARBA" id="ARBA00006024"/>
    </source>
</evidence>
<feature type="domain" description="HMA" evidence="18">
    <location>
        <begin position="495"/>
        <end position="561"/>
    </location>
</feature>
<evidence type="ECO:0000256" key="6">
    <source>
        <dbReference type="ARBA" id="ARBA00022723"/>
    </source>
</evidence>
<dbReference type="Gene3D" id="3.40.1110.10">
    <property type="entry name" value="Calcium-transporting ATPase, cytoplasmic domain N"/>
    <property type="match status" value="1"/>
</dbReference>
<evidence type="ECO:0000256" key="15">
    <source>
        <dbReference type="ARBA" id="ARBA00023065"/>
    </source>
</evidence>
<dbReference type="SFLD" id="SFLDG00002">
    <property type="entry name" value="C1.7:_P-type_atpase_like"/>
    <property type="match status" value="1"/>
</dbReference>
<dbReference type="SUPFAM" id="SSF55008">
    <property type="entry name" value="HMA, heavy metal-associated domain"/>
    <property type="match status" value="5"/>
</dbReference>
<evidence type="ECO:0000256" key="5">
    <source>
        <dbReference type="ARBA" id="ARBA00022692"/>
    </source>
</evidence>
<dbReference type="STRING" id="126957.T1JC88"/>
<evidence type="ECO:0000256" key="8">
    <source>
        <dbReference type="ARBA" id="ARBA00022741"/>
    </source>
</evidence>
<feature type="transmembrane region" description="Helical" evidence="17">
    <location>
        <begin position="1322"/>
        <end position="1342"/>
    </location>
</feature>
<dbReference type="InterPro" id="IPR023299">
    <property type="entry name" value="ATPase_P-typ_cyto_dom_N"/>
</dbReference>
<evidence type="ECO:0000256" key="14">
    <source>
        <dbReference type="ARBA" id="ARBA00023008"/>
    </source>
</evidence>
<dbReference type="FunFam" id="2.70.150.10:FF:000002">
    <property type="entry name" value="Copper-transporting ATPase 1, putative"/>
    <property type="match status" value="1"/>
</dbReference>
<dbReference type="Gene3D" id="2.70.150.10">
    <property type="entry name" value="Calcium-transporting ATPase, cytoplasmic transduction domain A"/>
    <property type="match status" value="1"/>
</dbReference>
<evidence type="ECO:0000313" key="20">
    <source>
        <dbReference type="Proteomes" id="UP000014500"/>
    </source>
</evidence>
<dbReference type="CDD" id="cd02094">
    <property type="entry name" value="P-type_ATPase_Cu-like"/>
    <property type="match status" value="1"/>
</dbReference>
<protein>
    <recommendedName>
        <fullName evidence="3">P-type Cu(+) transporter</fullName>
        <ecNumber evidence="3">7.2.2.8</ecNumber>
    </recommendedName>
</protein>
<dbReference type="NCBIfam" id="TIGR00003">
    <property type="entry name" value="copper ion binding protein"/>
    <property type="match status" value="5"/>
</dbReference>
<evidence type="ECO:0000256" key="3">
    <source>
        <dbReference type="ARBA" id="ARBA00012517"/>
    </source>
</evidence>
<comment type="similarity">
    <text evidence="2 17">Belongs to the cation transport ATPase (P-type) (TC 3.A.3) family. Type IB subfamily.</text>
</comment>
<evidence type="ECO:0000256" key="12">
    <source>
        <dbReference type="ARBA" id="ARBA00022967"/>
    </source>
</evidence>
<evidence type="ECO:0000256" key="17">
    <source>
        <dbReference type="RuleBase" id="RU362081"/>
    </source>
</evidence>
<dbReference type="SFLD" id="SFLDS00003">
    <property type="entry name" value="Haloacid_Dehalogenase"/>
    <property type="match status" value="1"/>
</dbReference>
<dbReference type="EC" id="7.2.2.8" evidence="3"/>
<name>T1JC88_STRMM</name>
<dbReference type="Pfam" id="PF00122">
    <property type="entry name" value="E1-E2_ATPase"/>
    <property type="match status" value="1"/>
</dbReference>
<dbReference type="Pfam" id="PF00403">
    <property type="entry name" value="HMA"/>
    <property type="match status" value="5"/>
</dbReference>
<dbReference type="eggNOG" id="KOG0207">
    <property type="taxonomic scope" value="Eukaryota"/>
</dbReference>
<dbReference type="PhylomeDB" id="T1JC88"/>
<organism evidence="19 20">
    <name type="scientific">Strigamia maritima</name>
    <name type="common">European centipede</name>
    <name type="synonym">Geophilus maritimus</name>
    <dbReference type="NCBI Taxonomy" id="126957"/>
    <lineage>
        <taxon>Eukaryota</taxon>
        <taxon>Metazoa</taxon>
        <taxon>Ecdysozoa</taxon>
        <taxon>Arthropoda</taxon>
        <taxon>Myriapoda</taxon>
        <taxon>Chilopoda</taxon>
        <taxon>Pleurostigmophora</taxon>
        <taxon>Geophilomorpha</taxon>
        <taxon>Linotaeniidae</taxon>
        <taxon>Strigamia</taxon>
    </lineage>
</organism>
<dbReference type="EMBL" id="JH432064">
    <property type="status" value="NOT_ANNOTATED_CDS"/>
    <property type="molecule type" value="Genomic_DNA"/>
</dbReference>
<dbReference type="HOGENOM" id="CLU_001771_0_1_1"/>
<dbReference type="PROSITE" id="PS50846">
    <property type="entry name" value="HMA_2"/>
    <property type="match status" value="5"/>
</dbReference>
<dbReference type="GO" id="GO:0016887">
    <property type="term" value="F:ATP hydrolysis activity"/>
    <property type="evidence" value="ECO:0007669"/>
    <property type="project" value="InterPro"/>
</dbReference>
<feature type="transmembrane region" description="Helical" evidence="17">
    <location>
        <begin position="899"/>
        <end position="923"/>
    </location>
</feature>
<keyword evidence="13 17" id="KW-1133">Transmembrane helix</keyword>
<dbReference type="InterPro" id="IPR018303">
    <property type="entry name" value="ATPase_P-typ_P_site"/>
</dbReference>